<dbReference type="EMBL" id="SIXH01000006">
    <property type="protein sequence ID" value="TBO61396.1"/>
    <property type="molecule type" value="Genomic_DNA"/>
</dbReference>
<proteinExistence type="predicted"/>
<comment type="caution">
    <text evidence="3">The sequence shown here is derived from an EMBL/GenBank/DDBJ whole genome shotgun (WGS) entry which is preliminary data.</text>
</comment>
<dbReference type="RefSeq" id="WP_131121918.1">
    <property type="nucleotide sequence ID" value="NZ_SIXH01000006.1"/>
</dbReference>
<dbReference type="SUPFAM" id="SSF50952">
    <property type="entry name" value="Soluble quinoprotein glucose dehydrogenase"/>
    <property type="match status" value="1"/>
</dbReference>
<reference evidence="3 4" key="1">
    <citation type="submission" date="2019-02" db="EMBL/GenBank/DDBJ databases">
        <title>Draft Genome Sequence of Streptomyces sp. AM-2504, identified by 16S rRNA comparative analysis as a Streptomyces Kasugaensis strain.</title>
        <authorList>
            <person name="Napolioni V."/>
            <person name="Giuliodori A.M."/>
            <person name="Spurio R."/>
            <person name="Fabbretti A."/>
        </authorList>
    </citation>
    <scope>NUCLEOTIDE SEQUENCE [LARGE SCALE GENOMIC DNA]</scope>
    <source>
        <strain evidence="3 4">AM-2504</strain>
    </source>
</reference>
<dbReference type="InterPro" id="IPR011042">
    <property type="entry name" value="6-blade_b-propeller_TolB-like"/>
</dbReference>
<accession>A0A4Q9I165</accession>
<evidence type="ECO:0000256" key="1">
    <source>
        <dbReference type="SAM" id="SignalP"/>
    </source>
</evidence>
<protein>
    <submittedName>
        <fullName evidence="3">PQQ-dependent sugar dehydrogenase</fullName>
    </submittedName>
</protein>
<dbReference type="AlphaFoldDB" id="A0A4Q9I165"/>
<dbReference type="InterPro" id="IPR012938">
    <property type="entry name" value="Glc/Sorbosone_DH"/>
</dbReference>
<dbReference type="Proteomes" id="UP000292452">
    <property type="component" value="Unassembled WGS sequence"/>
</dbReference>
<dbReference type="PANTHER" id="PTHR19328:SF13">
    <property type="entry name" value="HIPL1 PROTEIN"/>
    <property type="match status" value="1"/>
</dbReference>
<gene>
    <name evidence="3" type="ORF">EYS09_01275</name>
</gene>
<keyword evidence="4" id="KW-1185">Reference proteome</keyword>
<sequence>MRTTTARHASLTAVAAATLATGLLITAAGTGGAATAPHSAATSTTNSATGGAAATGRAAAAATAPGLTSAPGSIKTISSDWSIPWGLSWLPDGSALITERDTFKVFTLAQDGTKKEIGKVPNVVTTGGEGGLLSIAVSPSWKTDHYVYLMHTASEGNRIARMTFDGGKLSGYKVLVDGIKKNKYHDGGRLKFGPDGYLYATTGEAQDRKLAQDKSSLNGKILRMTTDGKPAPGNPFGTLLYSYGHRNPQGITWDAQGRLWEAEFGDAKYDELNLIEPGKNYGWPTCEGTCSVDGMTNPKRQWPVSEASPSAVAYADGAIYMAALRGQRLWRIPVDGTTAGTPKAYYTGDYGRLRTVEAVPGKNSLWLTTTNADNNGKAGPGSDKVFQVDLK</sequence>
<organism evidence="3 4">
    <name type="scientific">Streptomyces kasugaensis</name>
    <dbReference type="NCBI Taxonomy" id="1946"/>
    <lineage>
        <taxon>Bacteria</taxon>
        <taxon>Bacillati</taxon>
        <taxon>Actinomycetota</taxon>
        <taxon>Actinomycetes</taxon>
        <taxon>Kitasatosporales</taxon>
        <taxon>Streptomycetaceae</taxon>
        <taxon>Streptomyces</taxon>
    </lineage>
</organism>
<name>A0A4Q9I165_STRKA</name>
<evidence type="ECO:0000259" key="2">
    <source>
        <dbReference type="Pfam" id="PF07995"/>
    </source>
</evidence>
<evidence type="ECO:0000313" key="3">
    <source>
        <dbReference type="EMBL" id="TBO61396.1"/>
    </source>
</evidence>
<keyword evidence="1" id="KW-0732">Signal</keyword>
<dbReference type="Pfam" id="PF07995">
    <property type="entry name" value="GSDH"/>
    <property type="match status" value="1"/>
</dbReference>
<feature type="chain" id="PRO_5020417833" evidence="1">
    <location>
        <begin position="34"/>
        <end position="391"/>
    </location>
</feature>
<feature type="domain" description="Glucose/Sorbosone dehydrogenase" evidence="2">
    <location>
        <begin position="83"/>
        <end position="373"/>
    </location>
</feature>
<dbReference type="InterPro" id="IPR011041">
    <property type="entry name" value="Quinoprot_gluc/sorb_DH_b-prop"/>
</dbReference>
<dbReference type="PANTHER" id="PTHR19328">
    <property type="entry name" value="HEDGEHOG-INTERACTING PROTEIN"/>
    <property type="match status" value="1"/>
</dbReference>
<feature type="signal peptide" evidence="1">
    <location>
        <begin position="1"/>
        <end position="33"/>
    </location>
</feature>
<evidence type="ECO:0000313" key="4">
    <source>
        <dbReference type="Proteomes" id="UP000292452"/>
    </source>
</evidence>
<dbReference type="Gene3D" id="2.120.10.30">
    <property type="entry name" value="TolB, C-terminal domain"/>
    <property type="match status" value="1"/>
</dbReference>